<dbReference type="PROSITE" id="PS51353">
    <property type="entry name" value="ARSC"/>
    <property type="match status" value="1"/>
</dbReference>
<comment type="caution">
    <text evidence="4">The sequence shown here is derived from an EMBL/GenBank/DDBJ whole genome shotgun (WGS) entry which is preliminary data.</text>
</comment>
<dbReference type="PANTHER" id="PTHR30041:SF4">
    <property type="entry name" value="ARSENATE REDUCTASE"/>
    <property type="match status" value="1"/>
</dbReference>
<name>A0ABQ1K1C1_9FLAO</name>
<evidence type="ECO:0000313" key="5">
    <source>
        <dbReference type="Proteomes" id="UP000615760"/>
    </source>
</evidence>
<dbReference type="PANTHER" id="PTHR30041">
    <property type="entry name" value="ARSENATE REDUCTASE"/>
    <property type="match status" value="1"/>
</dbReference>
<keyword evidence="5" id="KW-1185">Reference proteome</keyword>
<evidence type="ECO:0000313" key="4">
    <source>
        <dbReference type="EMBL" id="GGB80714.1"/>
    </source>
</evidence>
<dbReference type="SUPFAM" id="SSF52833">
    <property type="entry name" value="Thioredoxin-like"/>
    <property type="match status" value="1"/>
</dbReference>
<evidence type="ECO:0000256" key="3">
    <source>
        <dbReference type="PROSITE-ProRule" id="PRU01282"/>
    </source>
</evidence>
<dbReference type="Gene3D" id="3.40.30.10">
    <property type="entry name" value="Glutaredoxin"/>
    <property type="match status" value="1"/>
</dbReference>
<evidence type="ECO:0000256" key="2">
    <source>
        <dbReference type="ARBA" id="ARBA00023002"/>
    </source>
</evidence>
<evidence type="ECO:0000256" key="1">
    <source>
        <dbReference type="ARBA" id="ARBA00007198"/>
    </source>
</evidence>
<dbReference type="InterPro" id="IPR006660">
    <property type="entry name" value="Arsenate_reductase-like"/>
</dbReference>
<dbReference type="CDD" id="cd03034">
    <property type="entry name" value="ArsC_ArsC"/>
    <property type="match status" value="1"/>
</dbReference>
<reference evidence="5" key="1">
    <citation type="journal article" date="2019" name="Int. J. Syst. Evol. Microbiol.">
        <title>The Global Catalogue of Microorganisms (GCM) 10K type strain sequencing project: providing services to taxonomists for standard genome sequencing and annotation.</title>
        <authorList>
            <consortium name="The Broad Institute Genomics Platform"/>
            <consortium name="The Broad Institute Genome Sequencing Center for Infectious Disease"/>
            <person name="Wu L."/>
            <person name="Ma J."/>
        </authorList>
    </citation>
    <scope>NUCLEOTIDE SEQUENCE [LARGE SCALE GENOMIC DNA]</scope>
    <source>
        <strain evidence="5">CGMCC 1.15461</strain>
    </source>
</reference>
<accession>A0ABQ1K1C1</accession>
<dbReference type="InterPro" id="IPR006659">
    <property type="entry name" value="Arsenate_reductase"/>
</dbReference>
<proteinExistence type="inferred from homology"/>
<organism evidence="4 5">
    <name type="scientific">Flavobacterium suaedae</name>
    <dbReference type="NCBI Taxonomy" id="1767027"/>
    <lineage>
        <taxon>Bacteria</taxon>
        <taxon>Pseudomonadati</taxon>
        <taxon>Bacteroidota</taxon>
        <taxon>Flavobacteriia</taxon>
        <taxon>Flavobacteriales</taxon>
        <taxon>Flavobacteriaceae</taxon>
        <taxon>Flavobacterium</taxon>
    </lineage>
</organism>
<protein>
    <submittedName>
        <fullName evidence="4">Arsenate reductase (Glutaredoxin)</fullName>
    </submittedName>
</protein>
<dbReference type="Proteomes" id="UP000615760">
    <property type="component" value="Unassembled WGS sequence"/>
</dbReference>
<dbReference type="NCBIfam" id="TIGR00014">
    <property type="entry name" value="arsC"/>
    <property type="match status" value="1"/>
</dbReference>
<gene>
    <name evidence="4" type="ORF">GCM10007424_21010</name>
</gene>
<dbReference type="Pfam" id="PF03960">
    <property type="entry name" value="ArsC"/>
    <property type="match status" value="1"/>
</dbReference>
<dbReference type="InterPro" id="IPR036249">
    <property type="entry name" value="Thioredoxin-like_sf"/>
</dbReference>
<keyword evidence="2" id="KW-0560">Oxidoreductase</keyword>
<sequence>MVFFAKKNIMIQIYHNPRCSKSREALQLLEETGKPHNVVLYLKDTLTKEQLTALINKLEITPIELVRKNEQVWKDGYKGKELTDDEVINVMVENPKLIERPIVTNGNKAVVARPAEALKDIL</sequence>
<comment type="similarity">
    <text evidence="1 3">Belongs to the ArsC family.</text>
</comment>
<dbReference type="EMBL" id="BMJE01000005">
    <property type="protein sequence ID" value="GGB80714.1"/>
    <property type="molecule type" value="Genomic_DNA"/>
</dbReference>